<dbReference type="PANTHER" id="PTHR43877:SF5">
    <property type="entry name" value="BLL8307 PROTEIN"/>
    <property type="match status" value="1"/>
</dbReference>
<dbReference type="CDD" id="cd04301">
    <property type="entry name" value="NAT_SF"/>
    <property type="match status" value="1"/>
</dbReference>
<accession>A0ABW4JT82</accession>
<dbReference type="RefSeq" id="WP_149894263.1">
    <property type="nucleotide sequence ID" value="NZ_JBHUFA010000001.1"/>
</dbReference>
<dbReference type="EC" id="2.3.-.-" evidence="4"/>
<feature type="domain" description="N-acetyltransferase" evidence="3">
    <location>
        <begin position="7"/>
        <end position="155"/>
    </location>
</feature>
<dbReference type="InterPro" id="IPR016181">
    <property type="entry name" value="Acyl_CoA_acyltransferase"/>
</dbReference>
<comment type="caution">
    <text evidence="4">The sequence shown here is derived from an EMBL/GenBank/DDBJ whole genome shotgun (WGS) entry which is preliminary data.</text>
</comment>
<organism evidence="4 5">
    <name type="scientific">Roseibium aestuarii</name>
    <dbReference type="NCBI Taxonomy" id="2600299"/>
    <lineage>
        <taxon>Bacteria</taxon>
        <taxon>Pseudomonadati</taxon>
        <taxon>Pseudomonadota</taxon>
        <taxon>Alphaproteobacteria</taxon>
        <taxon>Hyphomicrobiales</taxon>
        <taxon>Stappiaceae</taxon>
        <taxon>Roseibium</taxon>
    </lineage>
</organism>
<evidence type="ECO:0000313" key="4">
    <source>
        <dbReference type="EMBL" id="MFD1693893.1"/>
    </source>
</evidence>
<evidence type="ECO:0000313" key="5">
    <source>
        <dbReference type="Proteomes" id="UP001597327"/>
    </source>
</evidence>
<dbReference type="PANTHER" id="PTHR43877">
    <property type="entry name" value="AMINOALKYLPHOSPHONATE N-ACETYLTRANSFERASE-RELATED-RELATED"/>
    <property type="match status" value="1"/>
</dbReference>
<protein>
    <submittedName>
        <fullName evidence="4">GNAT family N-acetyltransferase</fullName>
        <ecNumber evidence="4">2.3.-.-</ecNumber>
    </submittedName>
</protein>
<evidence type="ECO:0000256" key="1">
    <source>
        <dbReference type="ARBA" id="ARBA00022679"/>
    </source>
</evidence>
<evidence type="ECO:0000256" key="2">
    <source>
        <dbReference type="ARBA" id="ARBA00023315"/>
    </source>
</evidence>
<keyword evidence="1 4" id="KW-0808">Transferase</keyword>
<dbReference type="GO" id="GO:0016746">
    <property type="term" value="F:acyltransferase activity"/>
    <property type="evidence" value="ECO:0007669"/>
    <property type="project" value="UniProtKB-KW"/>
</dbReference>
<dbReference type="Gene3D" id="3.40.630.30">
    <property type="match status" value="1"/>
</dbReference>
<dbReference type="InterPro" id="IPR050832">
    <property type="entry name" value="Bact_Acetyltransf"/>
</dbReference>
<dbReference type="Pfam" id="PF00583">
    <property type="entry name" value="Acetyltransf_1"/>
    <property type="match status" value="1"/>
</dbReference>
<dbReference type="Proteomes" id="UP001597327">
    <property type="component" value="Unassembled WGS sequence"/>
</dbReference>
<reference evidence="5" key="1">
    <citation type="journal article" date="2019" name="Int. J. Syst. Evol. Microbiol.">
        <title>The Global Catalogue of Microorganisms (GCM) 10K type strain sequencing project: providing services to taxonomists for standard genome sequencing and annotation.</title>
        <authorList>
            <consortium name="The Broad Institute Genomics Platform"/>
            <consortium name="The Broad Institute Genome Sequencing Center for Infectious Disease"/>
            <person name="Wu L."/>
            <person name="Ma J."/>
        </authorList>
    </citation>
    <scope>NUCLEOTIDE SEQUENCE [LARGE SCALE GENOMIC DNA]</scope>
    <source>
        <strain evidence="5">JCM 3369</strain>
    </source>
</reference>
<dbReference type="PROSITE" id="PS51186">
    <property type="entry name" value="GNAT"/>
    <property type="match status" value="1"/>
</dbReference>
<proteinExistence type="predicted"/>
<sequence length="155" mass="17067">MTRVNGLTIAVETPLSDDMRQMVSELNALLLSMTSEDACHHLSVEEMADARTTVFVARVDGRIAACGALHRHERGVGEVKRMYTRSGFQGRGLGRAILDKIITAAKADGLRQLVLETGVIYVAARQLYERAGFEVCGPVLDYPDHPESVFYSRSL</sequence>
<keyword evidence="5" id="KW-1185">Reference proteome</keyword>
<gene>
    <name evidence="4" type="ORF">ACFSC7_00035</name>
</gene>
<dbReference type="EMBL" id="JBHUFA010000001">
    <property type="protein sequence ID" value="MFD1693893.1"/>
    <property type="molecule type" value="Genomic_DNA"/>
</dbReference>
<evidence type="ECO:0000259" key="3">
    <source>
        <dbReference type="PROSITE" id="PS51186"/>
    </source>
</evidence>
<dbReference type="SUPFAM" id="SSF55729">
    <property type="entry name" value="Acyl-CoA N-acyltransferases (Nat)"/>
    <property type="match status" value="1"/>
</dbReference>
<dbReference type="InterPro" id="IPR000182">
    <property type="entry name" value="GNAT_dom"/>
</dbReference>
<name>A0ABW4JT82_9HYPH</name>
<keyword evidence="2 4" id="KW-0012">Acyltransferase</keyword>